<dbReference type="EMBL" id="VATY01000001">
    <property type="protein sequence ID" value="TMM58679.1"/>
    <property type="molecule type" value="Genomic_DNA"/>
</dbReference>
<comment type="caution">
    <text evidence="1">The sequence shown here is derived from an EMBL/GenBank/DDBJ whole genome shotgun (WGS) entry which is preliminary data.</text>
</comment>
<evidence type="ECO:0008006" key="3">
    <source>
        <dbReference type="Google" id="ProtNLM"/>
    </source>
</evidence>
<sequence length="378" mass="42933">MMRVTEYAKLLFIGGFFLGCASTWSNVTAEIKRPLANSAHILKVSDSTNSKKKGKEPKRVKASPLKSLTSQNVLRLTNLRKDVSESVRREKGNSVSTNSYAINDVFEPSTLSNVVSLNIYDKRWNVHSFSGTQSSMYSLSFTSENNVNTRRDLIGFEYRFKKADSLKFGYSARARLERDNESQTYYQLGIGANLKGEKRLNRVGLEYFPVRTGPGHVLEIYRTQFTNYNTFQLTKRLKQAAAFETNYYSDEHADFIVSARTEFLLFESELFRVSPLIEAAYSLGTINRRDSYPYWMAAKRTYGGGGFALGIGSDNSPFQMLADASIFSEVGQPNFERYTGSLSYRVENFTTLNAGFEVYTIDNFYSNVIQLGMVYNFK</sequence>
<dbReference type="PROSITE" id="PS51257">
    <property type="entry name" value="PROKAR_LIPOPROTEIN"/>
    <property type="match status" value="1"/>
</dbReference>
<evidence type="ECO:0000313" key="1">
    <source>
        <dbReference type="EMBL" id="TMM58679.1"/>
    </source>
</evidence>
<name>A0A5S3PUJ4_9FLAO</name>
<proteinExistence type="predicted"/>
<organism evidence="1 2">
    <name type="scientific">Maribacter algarum</name>
    <name type="common">ex Zhang et al. 2020</name>
    <dbReference type="NCBI Taxonomy" id="2578118"/>
    <lineage>
        <taxon>Bacteria</taxon>
        <taxon>Pseudomonadati</taxon>
        <taxon>Bacteroidota</taxon>
        <taxon>Flavobacteriia</taxon>
        <taxon>Flavobacteriales</taxon>
        <taxon>Flavobacteriaceae</taxon>
        <taxon>Maribacter</taxon>
    </lineage>
</organism>
<dbReference type="RefSeq" id="WP_138656611.1">
    <property type="nucleotide sequence ID" value="NZ_VATY01000001.1"/>
</dbReference>
<reference evidence="1 2" key="1">
    <citation type="submission" date="2019-05" db="EMBL/GenBank/DDBJ databases">
        <authorList>
            <person name="Zhang J.-Y."/>
            <person name="Feg X."/>
            <person name="Du Z.-J."/>
        </authorList>
    </citation>
    <scope>NUCLEOTIDE SEQUENCE [LARGE SCALE GENOMIC DNA]</scope>
    <source>
        <strain evidence="1 2">RZ26</strain>
    </source>
</reference>
<dbReference type="AlphaFoldDB" id="A0A5S3PUJ4"/>
<dbReference type="OrthoDB" id="9761886at2"/>
<evidence type="ECO:0000313" key="2">
    <source>
        <dbReference type="Proteomes" id="UP000310314"/>
    </source>
</evidence>
<protein>
    <recommendedName>
        <fullName evidence="3">DUF3570 domain-containing protein</fullName>
    </recommendedName>
</protein>
<keyword evidence="2" id="KW-1185">Reference proteome</keyword>
<gene>
    <name evidence="1" type="ORF">FEE95_04415</name>
</gene>
<accession>A0A5S3PUJ4</accession>
<dbReference type="Proteomes" id="UP000310314">
    <property type="component" value="Unassembled WGS sequence"/>
</dbReference>